<dbReference type="EMBL" id="CP039690">
    <property type="protein sequence ID" value="QCI69429.1"/>
    <property type="molecule type" value="Genomic_DNA"/>
</dbReference>
<dbReference type="InterPro" id="IPR005064">
    <property type="entry name" value="BUG"/>
</dbReference>
<dbReference type="AlphaFoldDB" id="A0A4D7B637"/>
<dbReference type="PANTHER" id="PTHR42928">
    <property type="entry name" value="TRICARBOXYLATE-BINDING PROTEIN"/>
    <property type="match status" value="1"/>
</dbReference>
<dbReference type="InterPro" id="IPR042100">
    <property type="entry name" value="Bug_dom1"/>
</dbReference>
<proteinExistence type="inferred from homology"/>
<name>A0A4D7B637_9HYPH</name>
<keyword evidence="2" id="KW-0732">Signal</keyword>
<sequence>MRQLVLAAACVAGLATSAAAQTFPSRPVTFIVPYAAGGTTDVLARIIAKAMTTTLGQSVIVENAGGAGATTGTLRVVRATADGYVLSFGNMGSLAANVPLYPNLAFDPRKDLAPIGVVARVPMVLSASNKSGIRDLKGFIERLKNQDNPLSIGQAGPGSTGHLAAARLLQLTETRATMVPYRGAGPAIADLIAGFVDGVVDQTVTMIPAHQGGNARALAVSSKARLPQIPDVPTFAEAGLPAFDLTVWNAIAAPKDTPPAVVARLAQALEAALASPEVQKTFAELAAEAPGAEDRGPEPLRRLIAAEVDRLTDLIRSAGIRVE</sequence>
<dbReference type="SUPFAM" id="SSF53850">
    <property type="entry name" value="Periplasmic binding protein-like II"/>
    <property type="match status" value="1"/>
</dbReference>
<comment type="similarity">
    <text evidence="1">Belongs to the UPF0065 (bug) family.</text>
</comment>
<dbReference type="Proteomes" id="UP000298781">
    <property type="component" value="Chromosome"/>
</dbReference>
<organism evidence="3 4">
    <name type="scientific">Phreatobacter stygius</name>
    <dbReference type="NCBI Taxonomy" id="1940610"/>
    <lineage>
        <taxon>Bacteria</taxon>
        <taxon>Pseudomonadati</taxon>
        <taxon>Pseudomonadota</taxon>
        <taxon>Alphaproteobacteria</taxon>
        <taxon>Hyphomicrobiales</taxon>
        <taxon>Phreatobacteraceae</taxon>
        <taxon>Phreatobacter</taxon>
    </lineage>
</organism>
<feature type="chain" id="PRO_5020990227" evidence="2">
    <location>
        <begin position="21"/>
        <end position="323"/>
    </location>
</feature>
<evidence type="ECO:0000256" key="2">
    <source>
        <dbReference type="SAM" id="SignalP"/>
    </source>
</evidence>
<dbReference type="Gene3D" id="3.40.190.150">
    <property type="entry name" value="Bordetella uptake gene, domain 1"/>
    <property type="match status" value="1"/>
</dbReference>
<reference evidence="3 4" key="1">
    <citation type="submission" date="2019-04" db="EMBL/GenBank/DDBJ databases">
        <title>Phreatobacter aquaticus sp. nov.</title>
        <authorList>
            <person name="Choi A."/>
        </authorList>
    </citation>
    <scope>NUCLEOTIDE SEQUENCE [LARGE SCALE GENOMIC DNA]</scope>
    <source>
        <strain evidence="3 4">KCTC 52518</strain>
    </source>
</reference>
<evidence type="ECO:0000313" key="3">
    <source>
        <dbReference type="EMBL" id="QCI69429.1"/>
    </source>
</evidence>
<keyword evidence="4" id="KW-1185">Reference proteome</keyword>
<accession>A0A4D7B637</accession>
<dbReference type="OrthoDB" id="8443386at2"/>
<protein>
    <submittedName>
        <fullName evidence="3">Tripartite tricarboxylate transporter substrate binding protein</fullName>
    </submittedName>
</protein>
<dbReference type="Pfam" id="PF03401">
    <property type="entry name" value="TctC"/>
    <property type="match status" value="1"/>
</dbReference>
<dbReference type="PANTHER" id="PTHR42928:SF5">
    <property type="entry name" value="BLR1237 PROTEIN"/>
    <property type="match status" value="1"/>
</dbReference>
<evidence type="ECO:0000313" key="4">
    <source>
        <dbReference type="Proteomes" id="UP000298781"/>
    </source>
</evidence>
<dbReference type="PIRSF" id="PIRSF017082">
    <property type="entry name" value="YflP"/>
    <property type="match status" value="1"/>
</dbReference>
<dbReference type="KEGG" id="pstg:E8M01_25725"/>
<evidence type="ECO:0000256" key="1">
    <source>
        <dbReference type="ARBA" id="ARBA00006987"/>
    </source>
</evidence>
<feature type="signal peptide" evidence="2">
    <location>
        <begin position="1"/>
        <end position="20"/>
    </location>
</feature>
<dbReference type="Gene3D" id="3.40.190.10">
    <property type="entry name" value="Periplasmic binding protein-like II"/>
    <property type="match status" value="1"/>
</dbReference>
<gene>
    <name evidence="3" type="ORF">E8M01_25725</name>
</gene>